<evidence type="ECO:0000313" key="2">
    <source>
        <dbReference type="Proteomes" id="UP000018719"/>
    </source>
</evidence>
<gene>
    <name evidence="1" type="ORF">LEP1GSC047_2957</name>
</gene>
<comment type="caution">
    <text evidence="1">The sequence shown here is derived from an EMBL/GenBank/DDBJ whole genome shotgun (WGS) entry which is preliminary data.</text>
</comment>
<dbReference type="Pfam" id="PF12784">
    <property type="entry name" value="PDDEXK_2"/>
    <property type="match status" value="1"/>
</dbReference>
<dbReference type="Proteomes" id="UP000018719">
    <property type="component" value="Unassembled WGS sequence"/>
</dbReference>
<protein>
    <submittedName>
        <fullName evidence="1">PD-(D/E)XK nuclease family transposase domain protein</fullName>
    </submittedName>
</protein>
<reference evidence="1 2" key="1">
    <citation type="submission" date="2013-05" db="EMBL/GenBank/DDBJ databases">
        <authorList>
            <person name="Harkins D.M."/>
            <person name="Durkin A.S."/>
            <person name="Brinkac L.M."/>
            <person name="Haft D.H."/>
            <person name="Selengut J.D."/>
            <person name="Sanka R."/>
            <person name="DePew J."/>
            <person name="Purushe J."/>
            <person name="Hartskeerl R.A."/>
            <person name="Ahmed A."/>
            <person name="van der Linden H."/>
            <person name="Goris M.G.A."/>
            <person name="Vinetz J.M."/>
            <person name="Sutton G.G."/>
            <person name="Nierman W.C."/>
            <person name="Fouts D.E."/>
        </authorList>
    </citation>
    <scope>NUCLEOTIDE SEQUENCE [LARGE SCALE GENOMIC DNA]</scope>
    <source>
        <strain evidence="1 2">10</strain>
    </source>
</reference>
<sequence>MPFFPLTNDLVFKSLFVEEPKLLSSILTSVLYPNGDHRVEEITILNPELPTDYPGDKRSYLDLRARDESGKIFHVCRGQKTEDGGQNIGERNFHVLEEDSCVTADLPSTSLPFP</sequence>
<name>V6HIR5_9LEPT</name>
<dbReference type="PANTHER" id="PTHR41317:SF1">
    <property type="entry name" value="PD-(D_E)XK NUCLEASE FAMILY TRANSPOSASE"/>
    <property type="match status" value="1"/>
</dbReference>
<organism evidence="1 2">
    <name type="scientific">Leptospira inadai serovar Lyme str. 10</name>
    <dbReference type="NCBI Taxonomy" id="1049790"/>
    <lineage>
        <taxon>Bacteria</taxon>
        <taxon>Pseudomonadati</taxon>
        <taxon>Spirochaetota</taxon>
        <taxon>Spirochaetia</taxon>
        <taxon>Leptospirales</taxon>
        <taxon>Leptospiraceae</taxon>
        <taxon>Leptospira</taxon>
    </lineage>
</organism>
<evidence type="ECO:0000313" key="1">
    <source>
        <dbReference type="EMBL" id="EQA36630.1"/>
    </source>
</evidence>
<dbReference type="STRING" id="1049790.LEP1GSC047_2957"/>
<dbReference type="PANTHER" id="PTHR41317">
    <property type="entry name" value="PD-(D_E)XK NUCLEASE FAMILY TRANSPOSASE"/>
    <property type="match status" value="1"/>
</dbReference>
<accession>V6HIR5</accession>
<dbReference type="EMBL" id="AHMM02000017">
    <property type="protein sequence ID" value="EQA36630.1"/>
    <property type="molecule type" value="Genomic_DNA"/>
</dbReference>
<dbReference type="AlphaFoldDB" id="V6HIR5"/>
<proteinExistence type="predicted"/>